<accession>A0A6J8BPL3</accession>
<dbReference type="PANTHER" id="PTHR10658:SF54">
    <property type="entry name" value="CYTOPLASMIC PHOSPHATIDYLINOSITOL TRANSFER PROTEIN 1"/>
    <property type="match status" value="1"/>
</dbReference>
<dbReference type="Pfam" id="PF02121">
    <property type="entry name" value="IP_trans"/>
    <property type="match status" value="1"/>
</dbReference>
<dbReference type="GO" id="GO:0071944">
    <property type="term" value="C:cell periphery"/>
    <property type="evidence" value="ECO:0007669"/>
    <property type="project" value="UniProtKB-ARBA"/>
</dbReference>
<keyword evidence="3" id="KW-1185">Reference proteome</keyword>
<dbReference type="GO" id="GO:0008526">
    <property type="term" value="F:phosphatidylinositol transfer activity"/>
    <property type="evidence" value="ECO:0007669"/>
    <property type="project" value="TreeGrafter"/>
</dbReference>
<evidence type="ECO:0000313" key="2">
    <source>
        <dbReference type="EMBL" id="CAC5385271.1"/>
    </source>
</evidence>
<dbReference type="InterPro" id="IPR055261">
    <property type="entry name" value="PI_transfer_N"/>
</dbReference>
<feature type="domain" description="Phosphatidylinositol transfer protein N-terminal" evidence="1">
    <location>
        <begin position="1"/>
        <end position="264"/>
    </location>
</feature>
<dbReference type="InterPro" id="IPR001666">
    <property type="entry name" value="PI_transfer"/>
</dbReference>
<dbReference type="GO" id="GO:0035091">
    <property type="term" value="F:phosphatidylinositol binding"/>
    <property type="evidence" value="ECO:0007669"/>
    <property type="project" value="TreeGrafter"/>
</dbReference>
<dbReference type="Proteomes" id="UP000507470">
    <property type="component" value="Unassembled WGS sequence"/>
</dbReference>
<sequence>MYLKEYRICMPLSVEEYKIGQLYMIAKHSHEQSEHGEGVEVVKNEECDHPKHGKGRFTEKRVYLSSRLPSWIRSMIPNIFYITEKAWNYYPYTETVVVVHFMCVFSLQCSFVPLFKVYIETRYENNNGSSENCVGLSDEDIECVGLSDEDIEVREVEHIDIAYDDIPEKNFKKEEDLKTFKSTKTDRGPLQKGWRDTSKPIMCSYKAVKVYFEMWGMQTKVEQFGQRSIKDILVLGHRQAFAWIDEWIDMSMEDLRKYESETNEKTNAKVLSQ</sequence>
<dbReference type="OrthoDB" id="10053061at2759"/>
<organism evidence="2 3">
    <name type="scientific">Mytilus coruscus</name>
    <name type="common">Sea mussel</name>
    <dbReference type="NCBI Taxonomy" id="42192"/>
    <lineage>
        <taxon>Eukaryota</taxon>
        <taxon>Metazoa</taxon>
        <taxon>Spiralia</taxon>
        <taxon>Lophotrochozoa</taxon>
        <taxon>Mollusca</taxon>
        <taxon>Bivalvia</taxon>
        <taxon>Autobranchia</taxon>
        <taxon>Pteriomorphia</taxon>
        <taxon>Mytilida</taxon>
        <taxon>Mytiloidea</taxon>
        <taxon>Mytilidae</taxon>
        <taxon>Mytilinae</taxon>
        <taxon>Mytilus</taxon>
    </lineage>
</organism>
<dbReference type="Gene3D" id="3.30.530.20">
    <property type="match status" value="1"/>
</dbReference>
<protein>
    <submittedName>
        <fullName evidence="2">Phosphatidylinositol transfer protein 1,Phosphatidylinositol transfer protein 2,Phosphatidylinositol transfer protein 5,Cytoplasmic phosphatidylinositol transfer protein 1</fullName>
    </submittedName>
</protein>
<name>A0A6J8BPL3_MYTCO</name>
<dbReference type="InterPro" id="IPR023393">
    <property type="entry name" value="START-like_dom_sf"/>
</dbReference>
<gene>
    <name evidence="2" type="ORF">MCOR_20831</name>
</gene>
<dbReference type="EMBL" id="CACVKT020003693">
    <property type="protein sequence ID" value="CAC5385271.1"/>
    <property type="molecule type" value="Genomic_DNA"/>
</dbReference>
<dbReference type="GO" id="GO:0005737">
    <property type="term" value="C:cytoplasm"/>
    <property type="evidence" value="ECO:0007669"/>
    <property type="project" value="UniProtKB-ARBA"/>
</dbReference>
<dbReference type="AlphaFoldDB" id="A0A6J8BPL3"/>
<evidence type="ECO:0000259" key="1">
    <source>
        <dbReference type="Pfam" id="PF02121"/>
    </source>
</evidence>
<dbReference type="PRINTS" id="PR00391">
    <property type="entry name" value="PITRANSFER"/>
</dbReference>
<dbReference type="PANTHER" id="PTHR10658">
    <property type="entry name" value="PHOSPHATIDYLINOSITOL TRANSFER PROTEIN"/>
    <property type="match status" value="1"/>
</dbReference>
<evidence type="ECO:0000313" key="3">
    <source>
        <dbReference type="Proteomes" id="UP000507470"/>
    </source>
</evidence>
<dbReference type="FunFam" id="3.30.530.20:FF:000028">
    <property type="entry name" value="Phosphatidylinositol transfer protein 5"/>
    <property type="match status" value="1"/>
</dbReference>
<dbReference type="SUPFAM" id="SSF55961">
    <property type="entry name" value="Bet v1-like"/>
    <property type="match status" value="1"/>
</dbReference>
<reference evidence="2 3" key="1">
    <citation type="submission" date="2020-06" db="EMBL/GenBank/DDBJ databases">
        <authorList>
            <person name="Li R."/>
            <person name="Bekaert M."/>
        </authorList>
    </citation>
    <scope>NUCLEOTIDE SEQUENCE [LARGE SCALE GENOMIC DNA]</scope>
    <source>
        <strain evidence="3">wild</strain>
    </source>
</reference>
<proteinExistence type="predicted"/>